<dbReference type="RefSeq" id="WP_187636540.1">
    <property type="nucleotide sequence ID" value="NZ_VZQQ01000021.1"/>
</dbReference>
<feature type="compositionally biased region" description="Basic and acidic residues" evidence="3">
    <location>
        <begin position="11"/>
        <end position="20"/>
    </location>
</feature>
<comment type="caution">
    <text evidence="5">The sequence shown here is derived from an EMBL/GenBank/DDBJ whole genome shotgun (WGS) entry which is preliminary data.</text>
</comment>
<dbReference type="InterPro" id="IPR001647">
    <property type="entry name" value="HTH_TetR"/>
</dbReference>
<evidence type="ECO:0000313" key="6">
    <source>
        <dbReference type="Proteomes" id="UP000736373"/>
    </source>
</evidence>
<organism evidence="5 6">
    <name type="scientific">Paraburkholderia podalyriae</name>
    <dbReference type="NCBI Taxonomy" id="1938811"/>
    <lineage>
        <taxon>Bacteria</taxon>
        <taxon>Pseudomonadati</taxon>
        <taxon>Pseudomonadota</taxon>
        <taxon>Betaproteobacteria</taxon>
        <taxon>Burkholderiales</taxon>
        <taxon>Burkholderiaceae</taxon>
        <taxon>Paraburkholderia</taxon>
    </lineage>
</organism>
<dbReference type="InterPro" id="IPR050109">
    <property type="entry name" value="HTH-type_TetR-like_transc_reg"/>
</dbReference>
<dbReference type="PANTHER" id="PTHR30055:SF226">
    <property type="entry name" value="HTH-TYPE TRANSCRIPTIONAL REGULATOR PKSA"/>
    <property type="match status" value="1"/>
</dbReference>
<dbReference type="InterPro" id="IPR041483">
    <property type="entry name" value="TetR_C_34"/>
</dbReference>
<proteinExistence type="predicted"/>
<dbReference type="InterPro" id="IPR009057">
    <property type="entry name" value="Homeodomain-like_sf"/>
</dbReference>
<protein>
    <submittedName>
        <fullName evidence="5">TetR/AcrR family transcriptional regulator</fullName>
    </submittedName>
</protein>
<evidence type="ECO:0000313" key="5">
    <source>
        <dbReference type="EMBL" id="MBC8749541.1"/>
    </source>
</evidence>
<dbReference type="Pfam" id="PF17929">
    <property type="entry name" value="TetR_C_34"/>
    <property type="match status" value="1"/>
</dbReference>
<dbReference type="PROSITE" id="PS50977">
    <property type="entry name" value="HTH_TETR_2"/>
    <property type="match status" value="1"/>
</dbReference>
<keyword evidence="1 2" id="KW-0238">DNA-binding</keyword>
<evidence type="ECO:0000259" key="4">
    <source>
        <dbReference type="PROSITE" id="PS50977"/>
    </source>
</evidence>
<dbReference type="Gene3D" id="1.10.357.10">
    <property type="entry name" value="Tetracycline Repressor, domain 2"/>
    <property type="match status" value="1"/>
</dbReference>
<keyword evidence="6" id="KW-1185">Reference proteome</keyword>
<dbReference type="SUPFAM" id="SSF46689">
    <property type="entry name" value="Homeodomain-like"/>
    <property type="match status" value="1"/>
</dbReference>
<reference evidence="5 6" key="1">
    <citation type="submission" date="2019-09" db="EMBL/GenBank/DDBJ databases">
        <title>Paraburkholderia podalyriae sp. nov., A South African Podalyria-associated rhizobium.</title>
        <authorList>
            <person name="Mavima L."/>
            <person name="Beukes C.W."/>
            <person name="Palmer M."/>
            <person name="De Meyer S.E."/>
            <person name="James E.K."/>
            <person name="Maluk M."/>
            <person name="Avontuur J.R."/>
            <person name="Chan W.Y."/>
            <person name="Venter S.N."/>
            <person name="Steenkamp E.T."/>
        </authorList>
    </citation>
    <scope>NUCLEOTIDE SEQUENCE [LARGE SCALE GENOMIC DNA]</scope>
    <source>
        <strain evidence="5 6">WC7.3b</strain>
    </source>
</reference>
<evidence type="ECO:0000256" key="2">
    <source>
        <dbReference type="PROSITE-ProRule" id="PRU00335"/>
    </source>
</evidence>
<feature type="domain" description="HTH tetR-type" evidence="4">
    <location>
        <begin position="17"/>
        <end position="78"/>
    </location>
</feature>
<dbReference type="PANTHER" id="PTHR30055">
    <property type="entry name" value="HTH-TYPE TRANSCRIPTIONAL REGULATOR RUTR"/>
    <property type="match status" value="1"/>
</dbReference>
<feature type="region of interest" description="Disordered" evidence="3">
    <location>
        <begin position="1"/>
        <end position="20"/>
    </location>
</feature>
<name>A0ABR7PTH6_9BURK</name>
<feature type="DNA-binding region" description="H-T-H motif" evidence="2">
    <location>
        <begin position="41"/>
        <end position="60"/>
    </location>
</feature>
<sequence>MSHPSPYQRARSPEQKEERRRHLIDTARSLLLEIPDVHDLGINELARRAQMTKSNVYRYFESSEAVLLDVMVEEFAQWHTELVKALSRGGKRSGTIEHIARAFSATAAARPLLCRLTSIFPSILEHNVSAERLQQFKHGLLAVRKQMALDFHGCIPSMSTSAFDRFLHHAVPLMIGLWPLSHPAEVAAEMLGRPELAALRYDFQRDLEEGLMLLLRSLASK</sequence>
<dbReference type="Proteomes" id="UP000736373">
    <property type="component" value="Unassembled WGS sequence"/>
</dbReference>
<accession>A0ABR7PTH6</accession>
<dbReference type="EMBL" id="VZQQ01000021">
    <property type="protein sequence ID" value="MBC8749541.1"/>
    <property type="molecule type" value="Genomic_DNA"/>
</dbReference>
<dbReference type="Pfam" id="PF00440">
    <property type="entry name" value="TetR_N"/>
    <property type="match status" value="1"/>
</dbReference>
<evidence type="ECO:0000256" key="1">
    <source>
        <dbReference type="ARBA" id="ARBA00023125"/>
    </source>
</evidence>
<gene>
    <name evidence="5" type="ORF">F6X42_24055</name>
</gene>
<evidence type="ECO:0000256" key="3">
    <source>
        <dbReference type="SAM" id="MobiDB-lite"/>
    </source>
</evidence>